<dbReference type="EMBL" id="UYRT01086498">
    <property type="protein sequence ID" value="VDN31409.1"/>
    <property type="molecule type" value="Genomic_DNA"/>
</dbReference>
<keyword evidence="3" id="KW-1185">Reference proteome</keyword>
<accession>A0A183EBE5</accession>
<reference evidence="4" key="1">
    <citation type="submission" date="2016-06" db="UniProtKB">
        <authorList>
            <consortium name="WormBaseParasite"/>
        </authorList>
    </citation>
    <scope>IDENTIFICATION</scope>
</reference>
<evidence type="ECO:0000313" key="3">
    <source>
        <dbReference type="Proteomes" id="UP000271098"/>
    </source>
</evidence>
<proteinExistence type="predicted"/>
<dbReference type="AlphaFoldDB" id="A0A183EBE5"/>
<evidence type="ECO:0000256" key="1">
    <source>
        <dbReference type="SAM" id="MobiDB-lite"/>
    </source>
</evidence>
<sequence>MQASGNAKPSPDREMQFKTSPSKKVHSKRKRKKAKDKKQPKDESSSVTKSTAGVSDSTDAEFLSVCGYESETDLRTAVEKMPSNEQSPRKP</sequence>
<organism evidence="4">
    <name type="scientific">Gongylonema pulchrum</name>
    <dbReference type="NCBI Taxonomy" id="637853"/>
    <lineage>
        <taxon>Eukaryota</taxon>
        <taxon>Metazoa</taxon>
        <taxon>Ecdysozoa</taxon>
        <taxon>Nematoda</taxon>
        <taxon>Chromadorea</taxon>
        <taxon>Rhabditida</taxon>
        <taxon>Spirurina</taxon>
        <taxon>Spiruromorpha</taxon>
        <taxon>Spiruroidea</taxon>
        <taxon>Gongylonematidae</taxon>
        <taxon>Gongylonema</taxon>
    </lineage>
</organism>
<evidence type="ECO:0000313" key="4">
    <source>
        <dbReference type="WBParaSite" id="GPUH_0001831101-mRNA-1"/>
    </source>
</evidence>
<name>A0A183EBE5_9BILA</name>
<feature type="region of interest" description="Disordered" evidence="1">
    <location>
        <begin position="1"/>
        <end position="61"/>
    </location>
</feature>
<gene>
    <name evidence="2" type="ORF">GPUH_LOCUS18285</name>
</gene>
<protein>
    <submittedName>
        <fullName evidence="4">Q_MOTIF domain-containing protein</fullName>
    </submittedName>
</protein>
<feature type="compositionally biased region" description="Basic residues" evidence="1">
    <location>
        <begin position="21"/>
        <end position="36"/>
    </location>
</feature>
<dbReference type="Proteomes" id="UP000271098">
    <property type="component" value="Unassembled WGS sequence"/>
</dbReference>
<feature type="compositionally biased region" description="Polar residues" evidence="1">
    <location>
        <begin position="45"/>
        <end position="57"/>
    </location>
</feature>
<evidence type="ECO:0000313" key="2">
    <source>
        <dbReference type="EMBL" id="VDN31409.1"/>
    </source>
</evidence>
<dbReference type="WBParaSite" id="GPUH_0001831101-mRNA-1">
    <property type="protein sequence ID" value="GPUH_0001831101-mRNA-1"/>
    <property type="gene ID" value="GPUH_0001831101"/>
</dbReference>
<reference evidence="2 3" key="2">
    <citation type="submission" date="2018-11" db="EMBL/GenBank/DDBJ databases">
        <authorList>
            <consortium name="Pathogen Informatics"/>
        </authorList>
    </citation>
    <scope>NUCLEOTIDE SEQUENCE [LARGE SCALE GENOMIC DNA]</scope>
</reference>